<evidence type="ECO:0000256" key="1">
    <source>
        <dbReference type="ARBA" id="ARBA00001974"/>
    </source>
</evidence>
<dbReference type="PANTHER" id="PTHR11530:SF11">
    <property type="entry name" value="D-ASPARTATE OXIDASE"/>
    <property type="match status" value="1"/>
</dbReference>
<evidence type="ECO:0000256" key="7">
    <source>
        <dbReference type="ARBA" id="ARBA00039751"/>
    </source>
</evidence>
<dbReference type="GO" id="GO:0003884">
    <property type="term" value="F:D-amino-acid oxidase activity"/>
    <property type="evidence" value="ECO:0007669"/>
    <property type="project" value="UniProtKB-EC"/>
</dbReference>
<dbReference type="RefSeq" id="WP_116393316.1">
    <property type="nucleotide sequence ID" value="NZ_QUQO01000002.1"/>
</dbReference>
<evidence type="ECO:0000256" key="2">
    <source>
        <dbReference type="ARBA" id="ARBA00006730"/>
    </source>
</evidence>
<comment type="similarity">
    <text evidence="2">Belongs to the DAMOX/DASOX family.</text>
</comment>
<dbReference type="GO" id="GO:0005737">
    <property type="term" value="C:cytoplasm"/>
    <property type="evidence" value="ECO:0007669"/>
    <property type="project" value="TreeGrafter"/>
</dbReference>
<accession>A0A371R841</accession>
<dbReference type="EMBL" id="QUQO01000002">
    <property type="protein sequence ID" value="RFB01600.1"/>
    <property type="molecule type" value="Genomic_DNA"/>
</dbReference>
<dbReference type="GO" id="GO:0019478">
    <property type="term" value="P:D-amino acid catabolic process"/>
    <property type="evidence" value="ECO:0007669"/>
    <property type="project" value="TreeGrafter"/>
</dbReference>
<dbReference type="InterPro" id="IPR023209">
    <property type="entry name" value="DAO"/>
</dbReference>
<dbReference type="Pfam" id="PF01266">
    <property type="entry name" value="DAO"/>
    <property type="match status" value="1"/>
</dbReference>
<dbReference type="InParanoid" id="A0A371R841"/>
<dbReference type="GO" id="GO:0071949">
    <property type="term" value="F:FAD binding"/>
    <property type="evidence" value="ECO:0007669"/>
    <property type="project" value="InterPro"/>
</dbReference>
<keyword evidence="4" id="KW-0274">FAD</keyword>
<dbReference type="AlphaFoldDB" id="A0A371R841"/>
<dbReference type="InterPro" id="IPR006181">
    <property type="entry name" value="D-amino_acid_oxidase_CS"/>
</dbReference>
<reference evidence="10 11" key="1">
    <citation type="submission" date="2018-08" db="EMBL/GenBank/DDBJ databases">
        <title>Parvularcula sp. SM1705, isolated from surface water of the South Sea China.</title>
        <authorList>
            <person name="Sun L."/>
        </authorList>
    </citation>
    <scope>NUCLEOTIDE SEQUENCE [LARGE SCALE GENOMIC DNA]</scope>
    <source>
        <strain evidence="10 11">SM1705</strain>
    </source>
</reference>
<proteinExistence type="inferred from homology"/>
<dbReference type="Proteomes" id="UP000264589">
    <property type="component" value="Unassembled WGS sequence"/>
</dbReference>
<evidence type="ECO:0000256" key="6">
    <source>
        <dbReference type="ARBA" id="ARBA00039101"/>
    </source>
</evidence>
<evidence type="ECO:0000313" key="11">
    <source>
        <dbReference type="Proteomes" id="UP000264589"/>
    </source>
</evidence>
<keyword evidence="11" id="KW-1185">Reference proteome</keyword>
<dbReference type="OrthoDB" id="246701at2"/>
<dbReference type="PANTHER" id="PTHR11530">
    <property type="entry name" value="D-AMINO ACID OXIDASE"/>
    <property type="match status" value="1"/>
</dbReference>
<keyword evidence="3" id="KW-0285">Flavoprotein</keyword>
<dbReference type="Gene3D" id="3.30.9.10">
    <property type="entry name" value="D-Amino Acid Oxidase, subunit A, domain 2"/>
    <property type="match status" value="1"/>
</dbReference>
<dbReference type="SUPFAM" id="SSF51971">
    <property type="entry name" value="Nucleotide-binding domain"/>
    <property type="match status" value="1"/>
</dbReference>
<comment type="cofactor">
    <cofactor evidence="1">
        <name>FAD</name>
        <dbReference type="ChEBI" id="CHEBI:57692"/>
    </cofactor>
</comment>
<gene>
    <name evidence="10" type="ORF">DX908_15080</name>
</gene>
<protein>
    <recommendedName>
        <fullName evidence="7">D-amino-acid oxidase</fullName>
        <ecNumber evidence="6">1.4.3.3</ecNumber>
    </recommendedName>
</protein>
<dbReference type="EC" id="1.4.3.3" evidence="6"/>
<keyword evidence="5" id="KW-0560">Oxidoreductase</keyword>
<dbReference type="Gene3D" id="3.40.50.720">
    <property type="entry name" value="NAD(P)-binding Rossmann-like Domain"/>
    <property type="match status" value="2"/>
</dbReference>
<sequence>MKQADGLSFASPYPALKVDQEREILTRTALRPYRAAGYVIRKDRFGEKTLIHNYGHGGCGVTLSWGCAKEAADLLKDVKGEDIAIIGGGVIGLTTARVLQQRGAKITVYAEEYSPDTTSDVAGALWFPVTLYDEDVATTDFLSRFRKAARHAYEVFTSLRDDPRYGVYPMRFFELADETKTEGWPDRVEGNDLYPGFTRVSEEEAFGFPDALRYEALMIDPSVFLPALMEDIRQDGGEFVTRKFASRDELSGLPEPVLVNCTGYGARALFGDEELVPVRGQLTLLEGQPAIDYGYALGRGDSEYLYMFPRRKSIVLGGSKQVGNDSLAIDGSARSRMLEGHSEIAERIVRQPKE</sequence>
<evidence type="ECO:0000259" key="9">
    <source>
        <dbReference type="Pfam" id="PF01266"/>
    </source>
</evidence>
<dbReference type="PROSITE" id="PS00677">
    <property type="entry name" value="DAO"/>
    <property type="match status" value="1"/>
</dbReference>
<evidence type="ECO:0000256" key="4">
    <source>
        <dbReference type="ARBA" id="ARBA00022827"/>
    </source>
</evidence>
<comment type="caution">
    <text evidence="10">The sequence shown here is derived from an EMBL/GenBank/DDBJ whole genome shotgun (WGS) entry which is preliminary data.</text>
</comment>
<evidence type="ECO:0000256" key="5">
    <source>
        <dbReference type="ARBA" id="ARBA00023002"/>
    </source>
</evidence>
<dbReference type="SUPFAM" id="SSF54373">
    <property type="entry name" value="FAD-linked reductases, C-terminal domain"/>
    <property type="match status" value="1"/>
</dbReference>
<name>A0A371R841_9PROT</name>
<evidence type="ECO:0000256" key="8">
    <source>
        <dbReference type="ARBA" id="ARBA00049547"/>
    </source>
</evidence>
<dbReference type="InterPro" id="IPR006076">
    <property type="entry name" value="FAD-dep_OxRdtase"/>
</dbReference>
<feature type="domain" description="FAD dependent oxidoreductase" evidence="9">
    <location>
        <begin position="82"/>
        <end position="339"/>
    </location>
</feature>
<evidence type="ECO:0000313" key="10">
    <source>
        <dbReference type="EMBL" id="RFB01600.1"/>
    </source>
</evidence>
<evidence type="ECO:0000256" key="3">
    <source>
        <dbReference type="ARBA" id="ARBA00022630"/>
    </source>
</evidence>
<organism evidence="10 11">
    <name type="scientific">Parvularcula marina</name>
    <dbReference type="NCBI Taxonomy" id="2292771"/>
    <lineage>
        <taxon>Bacteria</taxon>
        <taxon>Pseudomonadati</taxon>
        <taxon>Pseudomonadota</taxon>
        <taxon>Alphaproteobacteria</taxon>
        <taxon>Parvularculales</taxon>
        <taxon>Parvularculaceae</taxon>
        <taxon>Parvularcula</taxon>
    </lineage>
</organism>
<comment type="catalytic activity">
    <reaction evidence="8">
        <text>a D-alpha-amino acid + O2 + H2O = a 2-oxocarboxylate + H2O2 + NH4(+)</text>
        <dbReference type="Rhea" id="RHEA:21816"/>
        <dbReference type="ChEBI" id="CHEBI:15377"/>
        <dbReference type="ChEBI" id="CHEBI:15379"/>
        <dbReference type="ChEBI" id="CHEBI:16240"/>
        <dbReference type="ChEBI" id="CHEBI:28938"/>
        <dbReference type="ChEBI" id="CHEBI:35179"/>
        <dbReference type="ChEBI" id="CHEBI:59871"/>
        <dbReference type="EC" id="1.4.3.3"/>
    </reaction>
    <physiologicalReaction direction="left-to-right" evidence="8">
        <dbReference type="Rhea" id="RHEA:21817"/>
    </physiologicalReaction>
</comment>